<evidence type="ECO:0000256" key="1">
    <source>
        <dbReference type="ARBA" id="ARBA00001974"/>
    </source>
</evidence>
<dbReference type="Gene3D" id="1.20.140.10">
    <property type="entry name" value="Butyryl-CoA Dehydrogenase, subunit A, domain 3"/>
    <property type="match status" value="1"/>
</dbReference>
<dbReference type="EMBL" id="RXMA01000004">
    <property type="protein sequence ID" value="RTR22472.1"/>
    <property type="molecule type" value="Genomic_DNA"/>
</dbReference>
<feature type="domain" description="Acyl-CoA dehydrogenase/oxidase C-terminal" evidence="9">
    <location>
        <begin position="230"/>
        <end position="378"/>
    </location>
</feature>
<evidence type="ECO:0000313" key="13">
    <source>
        <dbReference type="Proteomes" id="UP000277007"/>
    </source>
</evidence>
<dbReference type="GO" id="GO:0050660">
    <property type="term" value="F:flavin adenine dinucleotide binding"/>
    <property type="evidence" value="ECO:0007669"/>
    <property type="project" value="InterPro"/>
</dbReference>
<dbReference type="RefSeq" id="WP_126613288.1">
    <property type="nucleotide sequence ID" value="NZ_JBHUCY010000053.1"/>
</dbReference>
<feature type="domain" description="Acyl-CoA oxidase/dehydrogenase middle" evidence="10">
    <location>
        <begin position="121"/>
        <end position="217"/>
    </location>
</feature>
<dbReference type="PIRSF" id="PIRSF016578">
    <property type="entry name" value="HsaA"/>
    <property type="match status" value="1"/>
</dbReference>
<evidence type="ECO:0000313" key="12">
    <source>
        <dbReference type="EMBL" id="RTR22472.1"/>
    </source>
</evidence>
<evidence type="ECO:0000256" key="3">
    <source>
        <dbReference type="ARBA" id="ARBA00009347"/>
    </source>
</evidence>
<reference evidence="12 13" key="1">
    <citation type="submission" date="2018-12" db="EMBL/GenBank/DDBJ databases">
        <authorList>
            <person name="Yang Y."/>
        </authorList>
    </citation>
    <scope>NUCLEOTIDE SEQUENCE [LARGE SCALE GENOMIC DNA]</scope>
    <source>
        <strain evidence="12 13">L-25-5w-1</strain>
    </source>
</reference>
<dbReference type="PANTHER" id="PTHR43884">
    <property type="entry name" value="ACYL-COA DEHYDROGENASE"/>
    <property type="match status" value="1"/>
</dbReference>
<keyword evidence="13" id="KW-1185">Reference proteome</keyword>
<dbReference type="InterPro" id="IPR006089">
    <property type="entry name" value="Acyl-CoA_DH_CS"/>
</dbReference>
<dbReference type="InterPro" id="IPR036250">
    <property type="entry name" value="AcylCo_DH-like_C"/>
</dbReference>
<evidence type="ECO:0000256" key="8">
    <source>
        <dbReference type="RuleBase" id="RU362125"/>
    </source>
</evidence>
<dbReference type="FunFam" id="2.40.110.10:FF:000001">
    <property type="entry name" value="Acyl-CoA dehydrogenase, mitochondrial"/>
    <property type="match status" value="1"/>
</dbReference>
<dbReference type="FunFam" id="1.20.140.10:FF:000001">
    <property type="entry name" value="Acyl-CoA dehydrogenase"/>
    <property type="match status" value="1"/>
</dbReference>
<evidence type="ECO:0000259" key="11">
    <source>
        <dbReference type="Pfam" id="PF02771"/>
    </source>
</evidence>
<dbReference type="Gene3D" id="2.40.110.10">
    <property type="entry name" value="Butyryl-CoA Dehydrogenase, subunit A, domain 2"/>
    <property type="match status" value="1"/>
</dbReference>
<comment type="pathway">
    <text evidence="2">Amino-acid degradation; L-valine degradation.</text>
</comment>
<gene>
    <name evidence="12" type="ORF">EJ903_06500</name>
</gene>
<dbReference type="InterPro" id="IPR037069">
    <property type="entry name" value="AcylCoA_DH/ox_N_sf"/>
</dbReference>
<evidence type="ECO:0000256" key="7">
    <source>
        <dbReference type="ARBA" id="ARBA00023002"/>
    </source>
</evidence>
<dbReference type="Proteomes" id="UP000277007">
    <property type="component" value="Unassembled WGS sequence"/>
</dbReference>
<dbReference type="GO" id="GO:0009083">
    <property type="term" value="P:branched-chain amino acid catabolic process"/>
    <property type="evidence" value="ECO:0007669"/>
    <property type="project" value="UniProtKB-KW"/>
</dbReference>
<name>A0A431VL43_9PROT</name>
<dbReference type="OrthoDB" id="5510711at2"/>
<dbReference type="Gene3D" id="1.10.540.10">
    <property type="entry name" value="Acyl-CoA dehydrogenase/oxidase, N-terminal domain"/>
    <property type="match status" value="1"/>
</dbReference>
<evidence type="ECO:0000259" key="9">
    <source>
        <dbReference type="Pfam" id="PF00441"/>
    </source>
</evidence>
<feature type="domain" description="Acyl-CoA dehydrogenase/oxidase N-terminal" evidence="11">
    <location>
        <begin position="9"/>
        <end position="117"/>
    </location>
</feature>
<evidence type="ECO:0000256" key="5">
    <source>
        <dbReference type="ARBA" id="ARBA00022630"/>
    </source>
</evidence>
<dbReference type="InterPro" id="IPR013786">
    <property type="entry name" value="AcylCoA_DH/ox_N"/>
</dbReference>
<dbReference type="PROSITE" id="PS00073">
    <property type="entry name" value="ACYL_COA_DH_2"/>
    <property type="match status" value="1"/>
</dbReference>
<proteinExistence type="inferred from homology"/>
<evidence type="ECO:0000256" key="4">
    <source>
        <dbReference type="ARBA" id="ARBA00022456"/>
    </source>
</evidence>
<protein>
    <submittedName>
        <fullName evidence="12">Acyl-CoA dehydrogenase</fullName>
    </submittedName>
</protein>
<keyword evidence="7 8" id="KW-0560">Oxidoreductase</keyword>
<dbReference type="InterPro" id="IPR006091">
    <property type="entry name" value="Acyl-CoA_Oxase/DH_mid-dom"/>
</dbReference>
<dbReference type="PANTHER" id="PTHR43884:SF12">
    <property type="entry name" value="ISOVALERYL-COA DEHYDROGENASE, MITOCHONDRIAL-RELATED"/>
    <property type="match status" value="1"/>
</dbReference>
<keyword evidence="4" id="KW-0101">Branched-chain amino acid catabolism</keyword>
<dbReference type="FunFam" id="1.10.540.10:FF:000001">
    <property type="entry name" value="Very long-chain-specific acyl-CoA dehydrogenase, mitochondrial"/>
    <property type="match status" value="1"/>
</dbReference>
<dbReference type="Pfam" id="PF02770">
    <property type="entry name" value="Acyl-CoA_dh_M"/>
    <property type="match status" value="1"/>
</dbReference>
<dbReference type="PROSITE" id="PS00072">
    <property type="entry name" value="ACYL_COA_DH_1"/>
    <property type="match status" value="1"/>
</dbReference>
<evidence type="ECO:0000256" key="6">
    <source>
        <dbReference type="ARBA" id="ARBA00022827"/>
    </source>
</evidence>
<comment type="cofactor">
    <cofactor evidence="1 8">
        <name>FAD</name>
        <dbReference type="ChEBI" id="CHEBI:57692"/>
    </cofactor>
</comment>
<dbReference type="InterPro" id="IPR009100">
    <property type="entry name" value="AcylCoA_DH/oxidase_NM_dom_sf"/>
</dbReference>
<comment type="similarity">
    <text evidence="3 8">Belongs to the acyl-CoA dehydrogenase family.</text>
</comment>
<dbReference type="Pfam" id="PF00441">
    <property type="entry name" value="Acyl-CoA_dh_1"/>
    <property type="match status" value="1"/>
</dbReference>
<dbReference type="AlphaFoldDB" id="A0A431VL43"/>
<dbReference type="SUPFAM" id="SSF56645">
    <property type="entry name" value="Acyl-CoA dehydrogenase NM domain-like"/>
    <property type="match status" value="1"/>
</dbReference>
<dbReference type="InterPro" id="IPR009075">
    <property type="entry name" value="AcylCo_DH/oxidase_C"/>
</dbReference>
<evidence type="ECO:0000256" key="2">
    <source>
        <dbReference type="ARBA" id="ARBA00005109"/>
    </source>
</evidence>
<sequence length="383" mass="41420">MALDSDVLTQLLDTLARFVRERLVPLEHKVAEDDAIPAEVIAAMREMGLFGLSIPEEYGGLGLSMADEVQVAFQLGQTSPAFRSLIGTNNGIGSQGIVIDGTEEQKRAYLPRLAAGEIVGAFALTEPESGSDAGSLRTTARRDGDHFILNGTKRFITNAPQAGLFTVFARTDLESRDARGVSAFLVDAGTPGLSLGPIDKKMGQKGAHTCDVIFEDCRVPASAILGGKEGQGFKTAMKVLDRGRLHIGAVCVGLAERLIRDALAYAMQRKQFGQPIAEFQLIQAMLADSRAEAYAARCMVTETARRRDAGQNVNTDAACCKLFATEMVGRVADRAVQIHGGAGYIADYGVERFYRDVRLFRIYEGTTQIQQLVIARNMIREAA</sequence>
<keyword evidence="5 8" id="KW-0285">Flavoprotein</keyword>
<evidence type="ECO:0000259" key="10">
    <source>
        <dbReference type="Pfam" id="PF02770"/>
    </source>
</evidence>
<dbReference type="Pfam" id="PF02771">
    <property type="entry name" value="Acyl-CoA_dh_N"/>
    <property type="match status" value="1"/>
</dbReference>
<comment type="caution">
    <text evidence="12">The sequence shown here is derived from an EMBL/GenBank/DDBJ whole genome shotgun (WGS) entry which is preliminary data.</text>
</comment>
<keyword evidence="6 8" id="KW-0274">FAD</keyword>
<organism evidence="12 13">
    <name type="scientific">Azospirillum griseum</name>
    <dbReference type="NCBI Taxonomy" id="2496639"/>
    <lineage>
        <taxon>Bacteria</taxon>
        <taxon>Pseudomonadati</taxon>
        <taxon>Pseudomonadota</taxon>
        <taxon>Alphaproteobacteria</taxon>
        <taxon>Rhodospirillales</taxon>
        <taxon>Azospirillaceae</taxon>
        <taxon>Azospirillum</taxon>
    </lineage>
</organism>
<accession>A0A431VL43</accession>
<dbReference type="SUPFAM" id="SSF47203">
    <property type="entry name" value="Acyl-CoA dehydrogenase C-terminal domain-like"/>
    <property type="match status" value="1"/>
</dbReference>
<dbReference type="GO" id="GO:0003995">
    <property type="term" value="F:acyl-CoA dehydrogenase activity"/>
    <property type="evidence" value="ECO:0007669"/>
    <property type="project" value="InterPro"/>
</dbReference>
<dbReference type="InterPro" id="IPR046373">
    <property type="entry name" value="Acyl-CoA_Oxase/DH_mid-dom_sf"/>
</dbReference>